<evidence type="ECO:0000313" key="1">
    <source>
        <dbReference type="EMBL" id="KKM94845.1"/>
    </source>
</evidence>
<accession>A0A0F9P189</accession>
<proteinExistence type="predicted"/>
<dbReference type="EMBL" id="LAZR01006087">
    <property type="protein sequence ID" value="KKM94845.1"/>
    <property type="molecule type" value="Genomic_DNA"/>
</dbReference>
<sequence>MEWEEWIDKIVFIKLQDGQIFSYSKVLTYEEPFISITDRDGLPAVFNVNQIIKIKEERDVK</sequence>
<gene>
    <name evidence="1" type="ORF">LCGC14_1194230</name>
</gene>
<dbReference type="AlphaFoldDB" id="A0A0F9P189"/>
<comment type="caution">
    <text evidence="1">The sequence shown here is derived from an EMBL/GenBank/DDBJ whole genome shotgun (WGS) entry which is preliminary data.</text>
</comment>
<protein>
    <submittedName>
        <fullName evidence="1">Uncharacterized protein</fullName>
    </submittedName>
</protein>
<organism evidence="1">
    <name type="scientific">marine sediment metagenome</name>
    <dbReference type="NCBI Taxonomy" id="412755"/>
    <lineage>
        <taxon>unclassified sequences</taxon>
        <taxon>metagenomes</taxon>
        <taxon>ecological metagenomes</taxon>
    </lineage>
</organism>
<reference evidence="1" key="1">
    <citation type="journal article" date="2015" name="Nature">
        <title>Complex archaea that bridge the gap between prokaryotes and eukaryotes.</title>
        <authorList>
            <person name="Spang A."/>
            <person name="Saw J.H."/>
            <person name="Jorgensen S.L."/>
            <person name="Zaremba-Niedzwiedzka K."/>
            <person name="Martijn J."/>
            <person name="Lind A.E."/>
            <person name="van Eijk R."/>
            <person name="Schleper C."/>
            <person name="Guy L."/>
            <person name="Ettema T.J."/>
        </authorList>
    </citation>
    <scope>NUCLEOTIDE SEQUENCE</scope>
</reference>
<name>A0A0F9P189_9ZZZZ</name>